<name>A0A077WH00_9FUNG</name>
<accession>A0A077WH00</accession>
<dbReference type="SUPFAM" id="SSF48452">
    <property type="entry name" value="TPR-like"/>
    <property type="match status" value="1"/>
</dbReference>
<dbReference type="InterPro" id="IPR032675">
    <property type="entry name" value="LRR_dom_sf"/>
</dbReference>
<organism evidence="1">
    <name type="scientific">Lichtheimia ramosa</name>
    <dbReference type="NCBI Taxonomy" id="688394"/>
    <lineage>
        <taxon>Eukaryota</taxon>
        <taxon>Fungi</taxon>
        <taxon>Fungi incertae sedis</taxon>
        <taxon>Mucoromycota</taxon>
        <taxon>Mucoromycotina</taxon>
        <taxon>Mucoromycetes</taxon>
        <taxon>Mucorales</taxon>
        <taxon>Lichtheimiaceae</taxon>
        <taxon>Lichtheimia</taxon>
    </lineage>
</organism>
<dbReference type="AlphaFoldDB" id="A0A077WH00"/>
<reference evidence="1" key="1">
    <citation type="journal article" date="2014" name="Genome Announc.">
        <title>De novo whole-genome sequence and genome annotation of Lichtheimia ramosa.</title>
        <authorList>
            <person name="Linde J."/>
            <person name="Schwartze V."/>
            <person name="Binder U."/>
            <person name="Lass-Florl C."/>
            <person name="Voigt K."/>
            <person name="Horn F."/>
        </authorList>
    </citation>
    <scope>NUCLEOTIDE SEQUENCE</scope>
    <source>
        <strain evidence="1">JMRC FSU:6197</strain>
    </source>
</reference>
<evidence type="ECO:0000313" key="1">
    <source>
        <dbReference type="EMBL" id="CDS06444.1"/>
    </source>
</evidence>
<sequence>MSRSILKDLCRQPTLTAASSEKYAKLVHDATVQLQQIQHSTTQLQHSLESTLSALDLRAMALTKTANFESALDDAEAMQRISSSSALGYLREAMIYSEQGKQLDVVELCRRALCVVKKEDPHYNTLKRAKLDAEQQSKRRIDFISQLPVEIVVTTLLPMFVEHELDISSASYQYLKVSNQWADRIRQCLGEVSFNLYEEGDEERCSQVSQISQHIDSLHVHYFSKGTWLYDLLSDSDFSSLKKLYIDAYMFEIDHSEDDDDDDDDDSYYNGDQVDHAGYFISSLRYIGNTLTHFEVDMNGSNVLSLYSVVGNCPNLVSLRLMNIYHDGEPFTFHYDSNVTWPKMTTLAVTTTGPFYDEYLRDIVGHFPSLKRLEIGPCNRLSPAFFIATRCPSMRSVHFDIEYGSANITFSDQGHPIQEQGITELSIHGYSREIYSNHDIKALLRIHQSRLHFLQWDTEFDEENESMNIDQEAAYDIEFPVLKRLRIDNAGWWIPRNTPMLEELDITASTVAIKADVLDTIPPKLQKLVMRIGDAPELESNTSIIDYLDRISQQCKLKDLDMEFYSEEDFEQVIDAICHLHQLERLIIRIRDYWDSHHMEASLDKLITGCPLLTSLDIDCCNAPSTRAINTLKRLEHIKEFGFCVDDTGCNEGFCDAIQSFWQLKTIRIVIQAVFFDIPIDHLKEQRPDMEILLEDRLECLWN</sequence>
<dbReference type="SUPFAM" id="SSF52047">
    <property type="entry name" value="RNI-like"/>
    <property type="match status" value="1"/>
</dbReference>
<dbReference type="Gene3D" id="3.80.10.10">
    <property type="entry name" value="Ribonuclease Inhibitor"/>
    <property type="match status" value="2"/>
</dbReference>
<dbReference type="Gene3D" id="1.25.40.10">
    <property type="entry name" value="Tetratricopeptide repeat domain"/>
    <property type="match status" value="1"/>
</dbReference>
<gene>
    <name evidence="1" type="ORF">LRAMOSA08972</name>
</gene>
<dbReference type="InterPro" id="IPR011990">
    <property type="entry name" value="TPR-like_helical_dom_sf"/>
</dbReference>
<proteinExistence type="predicted"/>
<protein>
    <submittedName>
        <fullName evidence="1">Uncharacterized protein</fullName>
    </submittedName>
</protein>
<dbReference type="EMBL" id="LK023320">
    <property type="protein sequence ID" value="CDS06444.1"/>
    <property type="molecule type" value="Genomic_DNA"/>
</dbReference>